<dbReference type="PANTHER" id="PTHR24422:SF8">
    <property type="entry name" value="CHEMOTAXIS PROTEIN"/>
    <property type="match status" value="1"/>
</dbReference>
<comment type="caution">
    <text evidence="2">The sequence shown here is derived from an EMBL/GenBank/DDBJ whole genome shotgun (WGS) entry which is preliminary data.</text>
</comment>
<keyword evidence="3" id="KW-1185">Reference proteome</keyword>
<proteinExistence type="predicted"/>
<reference evidence="2 3" key="1">
    <citation type="journal article" date="2017" name="Front. Microbiol.">
        <title>Labilibaculum manganireducens gen. nov., sp. nov. and Labilibaculum filiforme sp. nov., Novel Bacteroidetes Isolated from Subsurface Sediments of the Baltic Sea.</title>
        <authorList>
            <person name="Vandieken V."/>
            <person name="Marshall I.P."/>
            <person name="Niemann H."/>
            <person name="Engelen B."/>
            <person name="Cypionka H."/>
        </authorList>
    </citation>
    <scope>NUCLEOTIDE SEQUENCE [LARGE SCALE GENOMIC DNA]</scope>
    <source>
        <strain evidence="2 3">59.10-2M</strain>
    </source>
</reference>
<dbReference type="RefSeq" id="WP_101310112.1">
    <property type="nucleotide sequence ID" value="NZ_MVDE01000017.1"/>
</dbReference>
<dbReference type="InterPro" id="IPR029063">
    <property type="entry name" value="SAM-dependent_MTases_sf"/>
</dbReference>
<dbReference type="PROSITE" id="PS50123">
    <property type="entry name" value="CHER"/>
    <property type="match status" value="1"/>
</dbReference>
<dbReference type="Pfam" id="PF03705">
    <property type="entry name" value="CheR_N"/>
    <property type="match status" value="1"/>
</dbReference>
<dbReference type="PRINTS" id="PR00996">
    <property type="entry name" value="CHERMTFRASE"/>
</dbReference>
<dbReference type="GO" id="GO:0008757">
    <property type="term" value="F:S-adenosylmethionine-dependent methyltransferase activity"/>
    <property type="evidence" value="ECO:0007669"/>
    <property type="project" value="InterPro"/>
</dbReference>
<dbReference type="InterPro" id="IPR050903">
    <property type="entry name" value="Bact_Chemotaxis_MeTrfase"/>
</dbReference>
<evidence type="ECO:0000313" key="3">
    <source>
        <dbReference type="Proteomes" id="UP000233618"/>
    </source>
</evidence>
<gene>
    <name evidence="2" type="ORF">BZG01_12145</name>
</gene>
<evidence type="ECO:0000259" key="1">
    <source>
        <dbReference type="PROSITE" id="PS50123"/>
    </source>
</evidence>
<dbReference type="InterPro" id="IPR022641">
    <property type="entry name" value="CheR_N"/>
</dbReference>
<dbReference type="PANTHER" id="PTHR24422">
    <property type="entry name" value="CHEMOTAXIS PROTEIN METHYLTRANSFERASE"/>
    <property type="match status" value="1"/>
</dbReference>
<organism evidence="2 3">
    <name type="scientific">Labilibaculum manganireducens</name>
    <dbReference type="NCBI Taxonomy" id="1940525"/>
    <lineage>
        <taxon>Bacteria</taxon>
        <taxon>Pseudomonadati</taxon>
        <taxon>Bacteroidota</taxon>
        <taxon>Bacteroidia</taxon>
        <taxon>Marinilabiliales</taxon>
        <taxon>Marinifilaceae</taxon>
        <taxon>Labilibaculum</taxon>
    </lineage>
</organism>
<dbReference type="SUPFAM" id="SSF47757">
    <property type="entry name" value="Chemotaxis receptor methyltransferase CheR, N-terminal domain"/>
    <property type="match status" value="1"/>
</dbReference>
<dbReference type="InterPro" id="IPR022642">
    <property type="entry name" value="CheR_C"/>
</dbReference>
<dbReference type="Proteomes" id="UP000233618">
    <property type="component" value="Unassembled WGS sequence"/>
</dbReference>
<protein>
    <submittedName>
        <fullName evidence="2">Chemotaxis protein CheR</fullName>
    </submittedName>
</protein>
<dbReference type="AlphaFoldDB" id="A0A2N3I729"/>
<accession>A0A2N3I729</accession>
<sequence length="280" mass="32807">MDPNQFEDLENIDIEIPLFLEAIFQKYGYDFRDYSKAHIKRRLMHRMAIGKFNSISLMQDKVLRDKSFFISLLEDLSINVTEMFRDPEFYSSFREQVVPNLRTYPFIKIWHAGCATGEEVYSLAILLKEENLLDRCQIYATDFNRRVLDIAKLGIYPTQDLEKFNRNYIESGGKGRLSDYYTLKYGSLKLDQSLSKKIVFADHNLVTDTVFAEVNLILCRNVLIYFNKDLQNKVINLFYQSLSSSGFLCLGTKESLRFTQLESNFANIDSSQKIYKKRIN</sequence>
<dbReference type="Pfam" id="PF01739">
    <property type="entry name" value="CheR"/>
    <property type="match status" value="1"/>
</dbReference>
<dbReference type="InterPro" id="IPR000780">
    <property type="entry name" value="CheR_MeTrfase"/>
</dbReference>
<dbReference type="SUPFAM" id="SSF53335">
    <property type="entry name" value="S-adenosyl-L-methionine-dependent methyltransferases"/>
    <property type="match status" value="1"/>
</dbReference>
<evidence type="ECO:0000313" key="2">
    <source>
        <dbReference type="EMBL" id="PKQ66106.1"/>
    </source>
</evidence>
<dbReference type="SMART" id="SM00138">
    <property type="entry name" value="MeTrc"/>
    <property type="match status" value="1"/>
</dbReference>
<feature type="domain" description="CheR-type methyltransferase" evidence="1">
    <location>
        <begin position="4"/>
        <end position="278"/>
    </location>
</feature>
<name>A0A2N3I729_9BACT</name>
<dbReference type="EMBL" id="MVDE01000017">
    <property type="protein sequence ID" value="PKQ66106.1"/>
    <property type="molecule type" value="Genomic_DNA"/>
</dbReference>
<dbReference type="Gene3D" id="3.40.50.150">
    <property type="entry name" value="Vaccinia Virus protein VP39"/>
    <property type="match status" value="1"/>
</dbReference>